<feature type="compositionally biased region" description="Low complexity" evidence="1">
    <location>
        <begin position="86"/>
        <end position="101"/>
    </location>
</feature>
<feature type="compositionally biased region" description="Polar residues" evidence="1">
    <location>
        <begin position="102"/>
        <end position="116"/>
    </location>
</feature>
<organism evidence="3 4">
    <name type="scientific">Armillaria gallica</name>
    <name type="common">Bulbous honey fungus</name>
    <name type="synonym">Armillaria bulbosa</name>
    <dbReference type="NCBI Taxonomy" id="47427"/>
    <lineage>
        <taxon>Eukaryota</taxon>
        <taxon>Fungi</taxon>
        <taxon>Dikarya</taxon>
        <taxon>Basidiomycota</taxon>
        <taxon>Agaricomycotina</taxon>
        <taxon>Agaricomycetes</taxon>
        <taxon>Agaricomycetidae</taxon>
        <taxon>Agaricales</taxon>
        <taxon>Marasmiineae</taxon>
        <taxon>Physalacriaceae</taxon>
        <taxon>Armillaria</taxon>
    </lineage>
</organism>
<reference evidence="4" key="1">
    <citation type="journal article" date="2017" name="Nat. Ecol. Evol.">
        <title>Genome expansion and lineage-specific genetic innovations in the forest pathogenic fungi Armillaria.</title>
        <authorList>
            <person name="Sipos G."/>
            <person name="Prasanna A.N."/>
            <person name="Walter M.C."/>
            <person name="O'Connor E."/>
            <person name="Balint B."/>
            <person name="Krizsan K."/>
            <person name="Kiss B."/>
            <person name="Hess J."/>
            <person name="Varga T."/>
            <person name="Slot J."/>
            <person name="Riley R."/>
            <person name="Boka B."/>
            <person name="Rigling D."/>
            <person name="Barry K."/>
            <person name="Lee J."/>
            <person name="Mihaltcheva S."/>
            <person name="LaButti K."/>
            <person name="Lipzen A."/>
            <person name="Waldron R."/>
            <person name="Moloney N.M."/>
            <person name="Sperisen C."/>
            <person name="Kredics L."/>
            <person name="Vagvoelgyi C."/>
            <person name="Patrignani A."/>
            <person name="Fitzpatrick D."/>
            <person name="Nagy I."/>
            <person name="Doyle S."/>
            <person name="Anderson J.B."/>
            <person name="Grigoriev I.V."/>
            <person name="Gueldener U."/>
            <person name="Muensterkoetter M."/>
            <person name="Nagy L.G."/>
        </authorList>
    </citation>
    <scope>NUCLEOTIDE SEQUENCE [LARGE SCALE GENOMIC DNA]</scope>
    <source>
        <strain evidence="4">Ar21-2</strain>
    </source>
</reference>
<evidence type="ECO:0000313" key="3">
    <source>
        <dbReference type="EMBL" id="PBK89433.1"/>
    </source>
</evidence>
<dbReference type="InterPro" id="IPR035899">
    <property type="entry name" value="DBL_dom_sf"/>
</dbReference>
<feature type="domain" description="DH" evidence="2">
    <location>
        <begin position="517"/>
        <end position="562"/>
    </location>
</feature>
<dbReference type="InParanoid" id="A0A2H3DMG8"/>
<feature type="compositionally biased region" description="Low complexity" evidence="1">
    <location>
        <begin position="62"/>
        <end position="77"/>
    </location>
</feature>
<feature type="region of interest" description="Disordered" evidence="1">
    <location>
        <begin position="1"/>
        <end position="181"/>
    </location>
</feature>
<feature type="compositionally biased region" description="Low complexity" evidence="1">
    <location>
        <begin position="447"/>
        <end position="487"/>
    </location>
</feature>
<feature type="compositionally biased region" description="Basic residues" evidence="1">
    <location>
        <begin position="146"/>
        <end position="161"/>
    </location>
</feature>
<keyword evidence="4" id="KW-1185">Reference proteome</keyword>
<evidence type="ECO:0000313" key="4">
    <source>
        <dbReference type="Proteomes" id="UP000217790"/>
    </source>
</evidence>
<feature type="compositionally biased region" description="Polar residues" evidence="1">
    <location>
        <begin position="420"/>
        <end position="437"/>
    </location>
</feature>
<dbReference type="InterPro" id="IPR000219">
    <property type="entry name" value="DH_dom"/>
</dbReference>
<accession>A0A2H3DMG8</accession>
<proteinExistence type="predicted"/>
<evidence type="ECO:0000256" key="1">
    <source>
        <dbReference type="SAM" id="MobiDB-lite"/>
    </source>
</evidence>
<dbReference type="SUPFAM" id="SSF48065">
    <property type="entry name" value="DBL homology domain (DH-domain)"/>
    <property type="match status" value="1"/>
</dbReference>
<dbReference type="STRING" id="47427.A0A2H3DMG8"/>
<dbReference type="AlphaFoldDB" id="A0A2H3DMG8"/>
<protein>
    <recommendedName>
        <fullName evidence="2">DH domain-containing protein</fullName>
    </recommendedName>
</protein>
<dbReference type="Pfam" id="PF00621">
    <property type="entry name" value="RhoGEF"/>
    <property type="match status" value="1"/>
</dbReference>
<evidence type="ECO:0000259" key="2">
    <source>
        <dbReference type="PROSITE" id="PS50010"/>
    </source>
</evidence>
<dbReference type="EMBL" id="KZ293669">
    <property type="protein sequence ID" value="PBK89433.1"/>
    <property type="molecule type" value="Genomic_DNA"/>
</dbReference>
<feature type="region of interest" description="Disordered" evidence="1">
    <location>
        <begin position="404"/>
        <end position="489"/>
    </location>
</feature>
<sequence length="575" mass="63420">MAVAAMDVPELIYPGDVSTPSTSSHSHELVTPSTPYPAPRPPRNKLRKPPPTGPPFPFVSDMPPSFSHFPYSSSLMSTRRQRGPVSSPSASTSSAPSTLTSRPETVTSYSNTSTTPLLRPKRTASMPSRKLTKQRPAEPSTVPTPPKRRATLSFSIRRRKASQTPPPSSFSAAKLVQHAPALSPRRGMFTVGSDDEEQEAFPPSPRPPLVRRSAYISSSSGCFSEDDEEDELELKRRRRWTLMTDDAITDEAFAETVFSLTRCTSFEYESYANDDETDTTCNASVPERRSSLMALFTTRDLLRTERRYLNHLYEFLRSSPHSYGEEEGVPWPSHPSPMLMHTRLIALIDVSQALLGAMESDPSVAGIAGAFVAMEEEMGDALSGWCAVVGGWFDDGIEVRRQRRLSKGHRGTEKDLPMLPNSTTENNKPKRSSTMLSLASREVWRNSTSSDPSSRSTSVSTTPKRSSTLPTSVSLLPSPRSLSVSSRMKGTWRKSLPTLPAWSSKNAQTLRGRGILPVQRVTRYALFYRDLLKHTEGSSPSRGVVEEAVAVADRIAKRCDDAQGNERLVVGTTRL</sequence>
<name>A0A2H3DMG8_ARMGA</name>
<dbReference type="GO" id="GO:0005085">
    <property type="term" value="F:guanyl-nucleotide exchange factor activity"/>
    <property type="evidence" value="ECO:0007669"/>
    <property type="project" value="InterPro"/>
</dbReference>
<dbReference type="Gene3D" id="1.20.900.10">
    <property type="entry name" value="Dbl homology (DH) domain"/>
    <property type="match status" value="1"/>
</dbReference>
<dbReference type="PROSITE" id="PS50010">
    <property type="entry name" value="DH_2"/>
    <property type="match status" value="1"/>
</dbReference>
<gene>
    <name evidence="3" type="ORF">ARMGADRAFT_343406</name>
</gene>
<dbReference type="Proteomes" id="UP000217790">
    <property type="component" value="Unassembled WGS sequence"/>
</dbReference>
<dbReference type="OMA" id="SFEYESY"/>
<dbReference type="OrthoDB" id="660555at2759"/>